<dbReference type="InterPro" id="IPR051704">
    <property type="entry name" value="FAD_aromatic-hydroxylase"/>
</dbReference>
<dbReference type="InterPro" id="IPR036188">
    <property type="entry name" value="FAD/NAD-bd_sf"/>
</dbReference>
<proteinExistence type="predicted"/>
<gene>
    <name evidence="2" type="ORF">ACFQV2_26955</name>
</gene>
<organism evidence="2 3">
    <name type="scientific">Actinokineospora soli</name>
    <dbReference type="NCBI Taxonomy" id="1048753"/>
    <lineage>
        <taxon>Bacteria</taxon>
        <taxon>Bacillati</taxon>
        <taxon>Actinomycetota</taxon>
        <taxon>Actinomycetes</taxon>
        <taxon>Pseudonocardiales</taxon>
        <taxon>Pseudonocardiaceae</taxon>
        <taxon>Actinokineospora</taxon>
    </lineage>
</organism>
<dbReference type="PANTHER" id="PTHR46865">
    <property type="entry name" value="OXIDOREDUCTASE-RELATED"/>
    <property type="match status" value="1"/>
</dbReference>
<comment type="caution">
    <text evidence="2">The sequence shown here is derived from an EMBL/GenBank/DDBJ whole genome shotgun (WGS) entry which is preliminary data.</text>
</comment>
<feature type="domain" description="FAD-binding" evidence="1">
    <location>
        <begin position="3"/>
        <end position="321"/>
    </location>
</feature>
<dbReference type="Gene3D" id="3.30.9.10">
    <property type="entry name" value="D-Amino Acid Oxidase, subunit A, domain 2"/>
    <property type="match status" value="1"/>
</dbReference>
<keyword evidence="3" id="KW-1185">Reference proteome</keyword>
<dbReference type="SUPFAM" id="SSF51905">
    <property type="entry name" value="FAD/NAD(P)-binding domain"/>
    <property type="match status" value="1"/>
</dbReference>
<sequence length="373" mass="39518">MRALICGAGIAGMTLAWWLRRAGWEVLVVERAAGPRPDGYMMDLFGSGYDIAELMGVLDEVKAADAGISALRYTTPGGEARGGVSYRSMRAALDGRVVSLMRGDLDRVLRDAVPDVEVRYGTSLADLDTLTDGTPVDADLVVGADGIHSRVRELAFGPEGGFLRPLGYHTASYLLADPDLAAAVGDRFQVVPEPGRQVGLYPAGGRVATMFLHADDGPLVDDPRAVLRDRYAGMGELVDRALAHCPTDPYYDQVAQVVTPSWHRGRVVLVGDAAHAVSLMAGQGASLAMAGAWVLAGELEKAPVPVALAAYEARMRPFAEAKQRSGRRAARWMLPKSRLGISVRNRLLGVADLPGGPAVVRAATPGTAASIVR</sequence>
<dbReference type="InterPro" id="IPR002938">
    <property type="entry name" value="FAD-bd"/>
</dbReference>
<dbReference type="EMBL" id="JBHTEY010000004">
    <property type="protein sequence ID" value="MFC7616566.1"/>
    <property type="molecule type" value="Genomic_DNA"/>
</dbReference>
<dbReference type="PRINTS" id="PR00420">
    <property type="entry name" value="RNGMNOXGNASE"/>
</dbReference>
<evidence type="ECO:0000259" key="1">
    <source>
        <dbReference type="Pfam" id="PF01494"/>
    </source>
</evidence>
<dbReference type="Proteomes" id="UP001596512">
    <property type="component" value="Unassembled WGS sequence"/>
</dbReference>
<accession>A0ABW2TUV3</accession>
<evidence type="ECO:0000313" key="2">
    <source>
        <dbReference type="EMBL" id="MFC7616566.1"/>
    </source>
</evidence>
<protein>
    <submittedName>
        <fullName evidence="2">FAD-dependent oxidoreductase</fullName>
    </submittedName>
</protein>
<name>A0ABW2TUV3_9PSEU</name>
<dbReference type="Gene3D" id="3.50.50.60">
    <property type="entry name" value="FAD/NAD(P)-binding domain"/>
    <property type="match status" value="1"/>
</dbReference>
<dbReference type="Pfam" id="PF01494">
    <property type="entry name" value="FAD_binding_3"/>
    <property type="match status" value="1"/>
</dbReference>
<evidence type="ECO:0000313" key="3">
    <source>
        <dbReference type="Proteomes" id="UP001596512"/>
    </source>
</evidence>
<reference evidence="3" key="1">
    <citation type="journal article" date="2019" name="Int. J. Syst. Evol. Microbiol.">
        <title>The Global Catalogue of Microorganisms (GCM) 10K type strain sequencing project: providing services to taxonomists for standard genome sequencing and annotation.</title>
        <authorList>
            <consortium name="The Broad Institute Genomics Platform"/>
            <consortium name="The Broad Institute Genome Sequencing Center for Infectious Disease"/>
            <person name="Wu L."/>
            <person name="Ma J."/>
        </authorList>
    </citation>
    <scope>NUCLEOTIDE SEQUENCE [LARGE SCALE GENOMIC DNA]</scope>
    <source>
        <strain evidence="3">JCM 17695</strain>
    </source>
</reference>
<dbReference type="PANTHER" id="PTHR46865:SF8">
    <property type="entry name" value="POSSIBLE OXIDOREDUCTASE"/>
    <property type="match status" value="1"/>
</dbReference>